<reference evidence="1" key="1">
    <citation type="submission" date="2023-03" db="EMBL/GenBank/DDBJ databases">
        <title>Genetic diversity of Bacillus cereus sensu lato isolates from Slovenia.</title>
        <authorList>
            <person name="Abdelli M."/>
        </authorList>
    </citation>
    <scope>NUCLEOTIDE SEQUENCE</scope>
    <source>
        <strain evidence="1">SIBC39</strain>
    </source>
</reference>
<dbReference type="RefSeq" id="WP_044790841.1">
    <property type="nucleotide sequence ID" value="NZ_CP040515.1"/>
</dbReference>
<name>A0AAJ1NHH9_9BACI</name>
<protein>
    <submittedName>
        <fullName evidence="1">Uncharacterized protein</fullName>
    </submittedName>
</protein>
<proteinExistence type="predicted"/>
<organism evidence="1 2">
    <name type="scientific">Bacillus paranthracis</name>
    <dbReference type="NCBI Taxonomy" id="2026186"/>
    <lineage>
        <taxon>Bacteria</taxon>
        <taxon>Bacillati</taxon>
        <taxon>Bacillota</taxon>
        <taxon>Bacilli</taxon>
        <taxon>Bacillales</taxon>
        <taxon>Bacillaceae</taxon>
        <taxon>Bacillus</taxon>
        <taxon>Bacillus cereus group</taxon>
    </lineage>
</organism>
<evidence type="ECO:0000313" key="1">
    <source>
        <dbReference type="EMBL" id="MDG0952594.1"/>
    </source>
</evidence>
<dbReference type="Proteomes" id="UP001216801">
    <property type="component" value="Unassembled WGS sequence"/>
</dbReference>
<dbReference type="EMBL" id="JARPRR010000005">
    <property type="protein sequence ID" value="MDG0952594.1"/>
    <property type="molecule type" value="Genomic_DNA"/>
</dbReference>
<evidence type="ECO:0000313" key="2">
    <source>
        <dbReference type="Proteomes" id="UP001216801"/>
    </source>
</evidence>
<comment type="caution">
    <text evidence="1">The sequence shown here is derived from an EMBL/GenBank/DDBJ whole genome shotgun (WGS) entry which is preliminary data.</text>
</comment>
<sequence length="429" mass="49447">MKITTEDVYIDSSKDINHSLLEELVNFDVYLQKSASHEFLFDNMYKLEEELLEHGVSKRLLEAIKEGLKYNHWDNAVLEFGLAREQSINFYLGPMCAMEGKEFKDGIILTKQTSNSSKIVSKVESLCHELGNRLFGFPCDFHDRHIEFYDLLFSSGPFSDSNGKYIALFTPFYLGHWKDSNKQFQHKRSILFHNLVKMRFSTLTLPVAKANMRINNITPTFIDASKQDIDDALTLWLTLHELIHGSGPIPLFNSSVQKLPLGLKYAGIEEMRTDMTVWLLLDICQDLFGNIAKLAQEIIVAERIFRSARAGLWANPTQGWIQKSSDGEQGALWLALLLQHNAIESNTDFINIDYEKTKETLQYILSEVYDIESNALKSENGQQKLLDYADKLRERMFRNLDGVLIYPKESLNFLKRIENQPTHVALNYR</sequence>
<gene>
    <name evidence="1" type="ORF">P6U19_08315</name>
</gene>
<dbReference type="AlphaFoldDB" id="A0AAJ1NHH9"/>
<accession>A0AAJ1NHH9</accession>